<dbReference type="PANTHER" id="PTHR46333">
    <property type="entry name" value="CYTOKINESIS PROTEIN 3"/>
    <property type="match status" value="1"/>
</dbReference>
<dbReference type="Proteomes" id="UP001597383">
    <property type="component" value="Unassembled WGS sequence"/>
</dbReference>
<dbReference type="PANTHER" id="PTHR46333:SF2">
    <property type="entry name" value="CYTOKINESIS PROTEIN 3"/>
    <property type="match status" value="1"/>
</dbReference>
<organism evidence="3 4">
    <name type="scientific">Ornithinibacillus salinisoli</name>
    <dbReference type="NCBI Taxonomy" id="1848459"/>
    <lineage>
        <taxon>Bacteria</taxon>
        <taxon>Bacillati</taxon>
        <taxon>Bacillota</taxon>
        <taxon>Bacilli</taxon>
        <taxon>Bacillales</taxon>
        <taxon>Bacillaceae</taxon>
        <taxon>Ornithinibacillus</taxon>
    </lineage>
</organism>
<dbReference type="EMBL" id="JBHUHQ010000009">
    <property type="protein sequence ID" value="MFD2043563.1"/>
    <property type="molecule type" value="Genomic_DNA"/>
</dbReference>
<feature type="chain" id="PRO_5047462825" evidence="1">
    <location>
        <begin position="27"/>
        <end position="560"/>
    </location>
</feature>
<dbReference type="SMART" id="SM00460">
    <property type="entry name" value="TGc"/>
    <property type="match status" value="1"/>
</dbReference>
<reference evidence="4" key="1">
    <citation type="journal article" date="2019" name="Int. J. Syst. Evol. Microbiol.">
        <title>The Global Catalogue of Microorganisms (GCM) 10K type strain sequencing project: providing services to taxonomists for standard genome sequencing and annotation.</title>
        <authorList>
            <consortium name="The Broad Institute Genomics Platform"/>
            <consortium name="The Broad Institute Genome Sequencing Center for Infectious Disease"/>
            <person name="Wu L."/>
            <person name="Ma J."/>
        </authorList>
    </citation>
    <scope>NUCLEOTIDE SEQUENCE [LARGE SCALE GENOMIC DNA]</scope>
    <source>
        <strain evidence="4">R28</strain>
    </source>
</reference>
<dbReference type="Pfam" id="PF01841">
    <property type="entry name" value="Transglut_core"/>
    <property type="match status" value="1"/>
</dbReference>
<dbReference type="RefSeq" id="WP_377555289.1">
    <property type="nucleotide sequence ID" value="NZ_JBHUHQ010000009.1"/>
</dbReference>
<name>A0ABW4VVG6_9BACI</name>
<dbReference type="PROSITE" id="PS51257">
    <property type="entry name" value="PROKAR_LIPOPROTEIN"/>
    <property type="match status" value="1"/>
</dbReference>
<accession>A0ABW4VVG6</accession>
<dbReference type="InterPro" id="IPR002931">
    <property type="entry name" value="Transglutaminase-like"/>
</dbReference>
<comment type="caution">
    <text evidence="3">The sequence shown here is derived from an EMBL/GenBank/DDBJ whole genome shotgun (WGS) entry which is preliminary data.</text>
</comment>
<keyword evidence="1" id="KW-0732">Signal</keyword>
<dbReference type="InterPro" id="IPR038765">
    <property type="entry name" value="Papain-like_cys_pep_sf"/>
</dbReference>
<dbReference type="Gene3D" id="3.10.620.30">
    <property type="match status" value="1"/>
</dbReference>
<feature type="domain" description="Transglutaminase-like" evidence="2">
    <location>
        <begin position="468"/>
        <end position="523"/>
    </location>
</feature>
<evidence type="ECO:0000259" key="2">
    <source>
        <dbReference type="SMART" id="SM00460"/>
    </source>
</evidence>
<dbReference type="SUPFAM" id="SSF54001">
    <property type="entry name" value="Cysteine proteinases"/>
    <property type="match status" value="1"/>
</dbReference>
<keyword evidence="4" id="KW-1185">Reference proteome</keyword>
<evidence type="ECO:0000313" key="4">
    <source>
        <dbReference type="Proteomes" id="UP001597383"/>
    </source>
</evidence>
<evidence type="ECO:0000256" key="1">
    <source>
        <dbReference type="SAM" id="SignalP"/>
    </source>
</evidence>
<evidence type="ECO:0000313" key="3">
    <source>
        <dbReference type="EMBL" id="MFD2043563.1"/>
    </source>
</evidence>
<protein>
    <submittedName>
        <fullName evidence="3">Transglutaminase domain-containing protein</fullName>
    </submittedName>
</protein>
<sequence>MKRIFKLMIPLIIIFYVISGCSNNDATTDDMNEDDGKEVIADVEEDIPEIQYSSYAEEVGFSLVTPTNSVQDIQTTIEIRGKVEKGDDLTGDLLWIVINPKQEIEELQQNEFNYYVSIADMEFSKEISMHYGAGEYDVSIRVPSNKETEEGSFYEVASFSVTNTDKKVQREVEYTQYGVTNNFKLNSPEVGLSKTTDSVLIEGELPESYMGDMVLVQVEKDQEARQVILPVSQHEFSGDIPLYFGEGIHYIRVQLFNETDELYYDAATFYVENETDTAFAEMETYRTYIEHGVTLYEPTWKTAENWDQEEYRVAGEIDPSIPGADQITHIIVMMNYMDENLEAGYLIPVENYQFDGSAYFRFGPGDYEVVVNIPSMEQHDQSMFYFQSVAKVNHHVTDISDQRDLLPSRGIESDHPAIIQKAEEITAGVSNERDKAKAVFEFVSHHVAYDVEKAENDIFNIGDSALSTLESGIGICQDYAFLATALLRAVGMEAHYVEGYAGERHAWVEVNVDEDWIEMDPTWGAGYIQDGQFHFNYNEDYFDPDPTFFAETHTREGIMY</sequence>
<feature type="signal peptide" evidence="1">
    <location>
        <begin position="1"/>
        <end position="26"/>
    </location>
</feature>
<proteinExistence type="predicted"/>
<gene>
    <name evidence="3" type="ORF">ACFSJF_04645</name>
</gene>
<dbReference type="InterPro" id="IPR052557">
    <property type="entry name" value="CAP/Cytokinesis_protein"/>
</dbReference>